<feature type="region of interest" description="Disordered" evidence="1">
    <location>
        <begin position="349"/>
        <end position="407"/>
    </location>
</feature>
<dbReference type="Pfam" id="PF06812">
    <property type="entry name" value="ImpA_N"/>
    <property type="match status" value="1"/>
</dbReference>
<evidence type="ECO:0000313" key="3">
    <source>
        <dbReference type="EMBL" id="MDU0343086.1"/>
    </source>
</evidence>
<feature type="compositionally biased region" description="Acidic residues" evidence="1">
    <location>
        <begin position="372"/>
        <end position="382"/>
    </location>
</feature>
<evidence type="ECO:0000259" key="2">
    <source>
        <dbReference type="Pfam" id="PF06812"/>
    </source>
</evidence>
<dbReference type="PANTHER" id="PTHR37951:SF1">
    <property type="entry name" value="TYPE VI SECRETION SYSTEM COMPONENT TSSA1"/>
    <property type="match status" value="1"/>
</dbReference>
<dbReference type="InterPro" id="IPR017740">
    <property type="entry name" value="TssA-like"/>
</dbReference>
<dbReference type="Proteomes" id="UP001254257">
    <property type="component" value="Unassembled WGS sequence"/>
</dbReference>
<sequence length="476" mass="50353">MAALNFADLAGPVLVDGPCGPDPDEDVALTNIIAHLEVMLPTSYFDRSAIDFPVAFADIAKVLKLSRDIRVLVLAGKLCLLNRDIPGFSACLDLIAGHLSQYWKEVHPRAEGESLTLREAALQSLDDLATVVLPLQHAPLLTSKRIGPLVFRSQLVATGAIQPDEAEQHPDGGAIQAALDELAKHNPAELKAGFDQVVAIREAIAQIRAIWNERVGGGGALSFPRLSALVGQIISLLEPFAGRSAPQETGESAADAGSPAAVSLAPLILPAGACASVPEARAALSACLAYFRHSEPSSPAVLLIGQAQRLIGKSLIEVIQIMFPEHVDKAILEIGTEPRFQLPLERLNASEGYEDPGGDGYEEQSSDAWQESSEEEGEAEATEGERGGAESEHEPAAEPVAATATASASEAAAQSVANRAEAVSRMRAVAAFYRLVEPSNPVPLLMDKACALAQQDFMSLLSDILPEVGIRRSIDE</sequence>
<keyword evidence="4" id="KW-1185">Reference proteome</keyword>
<dbReference type="EMBL" id="JAWDID010000058">
    <property type="protein sequence ID" value="MDU0343086.1"/>
    <property type="molecule type" value="Genomic_DNA"/>
</dbReference>
<dbReference type="PANTHER" id="PTHR37951">
    <property type="entry name" value="CYTOPLASMIC PROTEIN-RELATED"/>
    <property type="match status" value="1"/>
</dbReference>
<accession>A0ABU3SEH4</accession>
<feature type="compositionally biased region" description="Acidic residues" evidence="1">
    <location>
        <begin position="352"/>
        <end position="365"/>
    </location>
</feature>
<protein>
    <submittedName>
        <fullName evidence="3">Type VI secretion system ImpA family N-terminal domain-containing protein</fullName>
    </submittedName>
</protein>
<comment type="caution">
    <text evidence="3">The sequence shown here is derived from an EMBL/GenBank/DDBJ whole genome shotgun (WGS) entry which is preliminary data.</text>
</comment>
<reference evidence="3 4" key="1">
    <citation type="submission" date="2023-09" db="EMBL/GenBank/DDBJ databases">
        <title>Whole genome shotgun sequencing (WGS) of Bosea sp. ZW T0_25, isolated from stored onions (Allium cepa).</title>
        <authorList>
            <person name="Stoll D.A."/>
            <person name="Huch M."/>
        </authorList>
    </citation>
    <scope>NUCLEOTIDE SEQUENCE [LARGE SCALE GENOMIC DNA]</scope>
    <source>
        <strain evidence="3 4">ZW T0_25</strain>
    </source>
</reference>
<evidence type="ECO:0000256" key="1">
    <source>
        <dbReference type="SAM" id="MobiDB-lite"/>
    </source>
</evidence>
<dbReference type="InterPro" id="IPR010657">
    <property type="entry name" value="ImpA_N"/>
</dbReference>
<feature type="domain" description="ImpA N-terminal" evidence="2">
    <location>
        <begin position="12"/>
        <end position="126"/>
    </location>
</feature>
<gene>
    <name evidence="3" type="ORF">RKE40_24585</name>
</gene>
<proteinExistence type="predicted"/>
<dbReference type="RefSeq" id="WP_316020826.1">
    <property type="nucleotide sequence ID" value="NZ_JAWDID010000058.1"/>
</dbReference>
<evidence type="ECO:0000313" key="4">
    <source>
        <dbReference type="Proteomes" id="UP001254257"/>
    </source>
</evidence>
<feature type="compositionally biased region" description="Basic and acidic residues" evidence="1">
    <location>
        <begin position="383"/>
        <end position="396"/>
    </location>
</feature>
<feature type="compositionally biased region" description="Low complexity" evidence="1">
    <location>
        <begin position="397"/>
        <end position="407"/>
    </location>
</feature>
<name>A0ABU3SEH4_9HYPH</name>
<organism evidence="3 4">
    <name type="scientific">Bosea rubneri</name>
    <dbReference type="NCBI Taxonomy" id="3075434"/>
    <lineage>
        <taxon>Bacteria</taxon>
        <taxon>Pseudomonadati</taxon>
        <taxon>Pseudomonadota</taxon>
        <taxon>Alphaproteobacteria</taxon>
        <taxon>Hyphomicrobiales</taxon>
        <taxon>Boseaceae</taxon>
        <taxon>Bosea</taxon>
    </lineage>
</organism>